<feature type="transmembrane region" description="Helical" evidence="1">
    <location>
        <begin position="59"/>
        <end position="79"/>
    </location>
</feature>
<evidence type="ECO:0000256" key="1">
    <source>
        <dbReference type="SAM" id="Phobius"/>
    </source>
</evidence>
<proteinExistence type="predicted"/>
<dbReference type="AlphaFoldDB" id="A0A919YC68"/>
<dbReference type="Proteomes" id="UP000682811">
    <property type="component" value="Unassembled WGS sequence"/>
</dbReference>
<gene>
    <name evidence="2" type="ORF">J34TS1_12530</name>
</gene>
<name>A0A919YC68_9BACL</name>
<evidence type="ECO:0008006" key="4">
    <source>
        <dbReference type="Google" id="ProtNLM"/>
    </source>
</evidence>
<organism evidence="2 3">
    <name type="scientific">Paenibacillus azoreducens</name>
    <dbReference type="NCBI Taxonomy" id="116718"/>
    <lineage>
        <taxon>Bacteria</taxon>
        <taxon>Bacillati</taxon>
        <taxon>Bacillota</taxon>
        <taxon>Bacilli</taxon>
        <taxon>Bacillales</taxon>
        <taxon>Paenibacillaceae</taxon>
        <taxon>Paenibacillus</taxon>
    </lineage>
</organism>
<feature type="transmembrane region" description="Helical" evidence="1">
    <location>
        <begin position="21"/>
        <end position="39"/>
    </location>
</feature>
<reference evidence="2 3" key="1">
    <citation type="submission" date="2021-03" db="EMBL/GenBank/DDBJ databases">
        <title>Antimicrobial resistance genes in bacteria isolated from Japanese honey, and their potential for conferring macrolide and lincosamide resistance in the American foulbrood pathogen Paenibacillus larvae.</title>
        <authorList>
            <person name="Okamoto M."/>
            <person name="Kumagai M."/>
            <person name="Kanamori H."/>
            <person name="Takamatsu D."/>
        </authorList>
    </citation>
    <scope>NUCLEOTIDE SEQUENCE [LARGE SCALE GENOMIC DNA]</scope>
    <source>
        <strain evidence="2 3">J34TS1</strain>
    </source>
</reference>
<accession>A0A919YC68</accession>
<dbReference type="Pfam" id="PF12730">
    <property type="entry name" value="ABC2_membrane_4"/>
    <property type="match status" value="1"/>
</dbReference>
<feature type="transmembrane region" description="Helical" evidence="1">
    <location>
        <begin position="223"/>
        <end position="243"/>
    </location>
</feature>
<dbReference type="EMBL" id="BORT01000004">
    <property type="protein sequence ID" value="GIO46488.1"/>
    <property type="molecule type" value="Genomic_DNA"/>
</dbReference>
<dbReference type="PANTHER" id="PTHR37305:SF1">
    <property type="entry name" value="MEMBRANE PROTEIN"/>
    <property type="match status" value="1"/>
</dbReference>
<keyword evidence="1" id="KW-1133">Transmembrane helix</keyword>
<protein>
    <recommendedName>
        <fullName evidence="4">ABC transporter permease</fullName>
    </recommendedName>
</protein>
<dbReference type="GO" id="GO:0005886">
    <property type="term" value="C:plasma membrane"/>
    <property type="evidence" value="ECO:0007669"/>
    <property type="project" value="UniProtKB-SubCell"/>
</dbReference>
<keyword evidence="1" id="KW-0812">Transmembrane</keyword>
<evidence type="ECO:0000313" key="3">
    <source>
        <dbReference type="Proteomes" id="UP000682811"/>
    </source>
</evidence>
<feature type="transmembrane region" description="Helical" evidence="1">
    <location>
        <begin position="144"/>
        <end position="168"/>
    </location>
</feature>
<dbReference type="PANTHER" id="PTHR37305">
    <property type="entry name" value="INTEGRAL MEMBRANE PROTEIN-RELATED"/>
    <property type="match status" value="1"/>
</dbReference>
<dbReference type="RefSeq" id="WP_212977519.1">
    <property type="nucleotide sequence ID" value="NZ_AP025343.1"/>
</dbReference>
<feature type="transmembrane region" description="Helical" evidence="1">
    <location>
        <begin position="175"/>
        <end position="195"/>
    </location>
</feature>
<dbReference type="GO" id="GO:0140359">
    <property type="term" value="F:ABC-type transporter activity"/>
    <property type="evidence" value="ECO:0007669"/>
    <property type="project" value="InterPro"/>
</dbReference>
<comment type="caution">
    <text evidence="2">The sequence shown here is derived from an EMBL/GenBank/DDBJ whole genome shotgun (WGS) entry which is preliminary data.</text>
</comment>
<feature type="transmembrane region" description="Helical" evidence="1">
    <location>
        <begin position="106"/>
        <end position="132"/>
    </location>
</feature>
<evidence type="ECO:0000313" key="2">
    <source>
        <dbReference type="EMBL" id="GIO46488.1"/>
    </source>
</evidence>
<keyword evidence="1" id="KW-0472">Membrane</keyword>
<sequence>MRSFMNLVTNEWLKMSKKRSFFIPYAIIAVMAVTVAWVIKRWGGNMDISVYEYTGMMSSIDGFGKFVAMLAIIFTAGMISKEHSQGTIKFLLIRGQSRVKILASKYAAALLFVLSLIVWLHVTCFASGALFFGFEQSPGVWNDMLIVGGSTLVYSIVYTTLAFMMGVLTRSTGAAMGLGMMAVVLSSIVIPKSFYKYVLFPNVNLSVYSHGGQPPIEGMTLPFSITVLAIYLILFLGISFVTFKRRDIA</sequence>
<keyword evidence="3" id="KW-1185">Reference proteome</keyword>